<evidence type="ECO:0000313" key="2">
    <source>
        <dbReference type="Proteomes" id="UP000639859"/>
    </source>
</evidence>
<dbReference type="SUPFAM" id="SSF51621">
    <property type="entry name" value="Phosphoenolpyruvate/pyruvate domain"/>
    <property type="match status" value="1"/>
</dbReference>
<dbReference type="CDD" id="cd00377">
    <property type="entry name" value="ICL_PEPM"/>
    <property type="match status" value="1"/>
</dbReference>
<dbReference type="Pfam" id="PF13714">
    <property type="entry name" value="PEP_mutase"/>
    <property type="match status" value="1"/>
</dbReference>
<evidence type="ECO:0000313" key="1">
    <source>
        <dbReference type="EMBL" id="MBI1682986.1"/>
    </source>
</evidence>
<dbReference type="PANTHER" id="PTHR42905">
    <property type="entry name" value="PHOSPHOENOLPYRUVATE CARBOXYLASE"/>
    <property type="match status" value="1"/>
</dbReference>
<dbReference type="Gene3D" id="3.20.20.60">
    <property type="entry name" value="Phosphoenolpyruvate-binding domains"/>
    <property type="match status" value="1"/>
</dbReference>
<dbReference type="PROSITE" id="PS00161">
    <property type="entry name" value="ISOCITRATE_LYASE"/>
    <property type="match status" value="1"/>
</dbReference>
<keyword evidence="2" id="KW-1185">Reference proteome</keyword>
<organism evidence="1 2">
    <name type="scientific">Caulobacter hibisci</name>
    <dbReference type="NCBI Taxonomy" id="2035993"/>
    <lineage>
        <taxon>Bacteria</taxon>
        <taxon>Pseudomonadati</taxon>
        <taxon>Pseudomonadota</taxon>
        <taxon>Alphaproteobacteria</taxon>
        <taxon>Caulobacterales</taxon>
        <taxon>Caulobacteraceae</taxon>
        <taxon>Caulobacter</taxon>
    </lineage>
</organism>
<accession>A0ABS0SUC9</accession>
<dbReference type="InterPro" id="IPR040442">
    <property type="entry name" value="Pyrv_kinase-like_dom_sf"/>
</dbReference>
<proteinExistence type="predicted"/>
<reference evidence="1 2" key="1">
    <citation type="submission" date="2020-11" db="EMBL/GenBank/DDBJ databases">
        <title>genome sequence of strain KACC 18849.</title>
        <authorList>
            <person name="Gao J."/>
            <person name="Zhang X."/>
        </authorList>
    </citation>
    <scope>NUCLEOTIDE SEQUENCE [LARGE SCALE GENOMIC DNA]</scope>
    <source>
        <strain evidence="1 2">KACC 18849</strain>
    </source>
</reference>
<dbReference type="InterPro" id="IPR018523">
    <property type="entry name" value="Isocitrate_lyase_ph_CS"/>
</dbReference>
<protein>
    <submittedName>
        <fullName evidence="1">Isocitrate lyase/PEP mutase family protein</fullName>
    </submittedName>
</protein>
<dbReference type="InterPro" id="IPR015813">
    <property type="entry name" value="Pyrv/PenolPyrv_kinase-like_dom"/>
</dbReference>
<gene>
    <name evidence="1" type="ORF">I4Q42_04825</name>
</gene>
<dbReference type="EMBL" id="JADWOX010000002">
    <property type="protein sequence ID" value="MBI1682986.1"/>
    <property type="molecule type" value="Genomic_DNA"/>
</dbReference>
<keyword evidence="1" id="KW-0456">Lyase</keyword>
<sequence length="290" mass="30549">MTSVAQRLRERLAAGPDGRRRLLAAPGCYDGFSALLIEQAGFEAAFLSGAALSLARLGRPDVGLVGVGELADAVRAICDRVEIPLIVDIDTGFGNALNTQRTVKVLERAGAAAVQLEDQTFPKRCGHMRGKGVIPLPEMVGKVRAALDARSETLIVARTDALGVEGAESAMDRAEAYLEAGADIVFVEGPRTLKETKAVAERFAARVPLVHNLVEGGITAVRTGAELQDLGFAIALHPMLLLHGLTRYAPEWLAALRAEGTTDGLDILDLPRLNAVAGLDALLADAATFA</sequence>
<dbReference type="PANTHER" id="PTHR42905:SF5">
    <property type="entry name" value="CARBOXYVINYL-CARBOXYPHOSPHONATE PHOSPHORYLMUTASE, CHLOROPLASTIC"/>
    <property type="match status" value="1"/>
</dbReference>
<name>A0ABS0SUC9_9CAUL</name>
<comment type="caution">
    <text evidence="1">The sequence shown here is derived from an EMBL/GenBank/DDBJ whole genome shotgun (WGS) entry which is preliminary data.</text>
</comment>
<dbReference type="InterPro" id="IPR039556">
    <property type="entry name" value="ICL/PEPM"/>
</dbReference>
<dbReference type="Proteomes" id="UP000639859">
    <property type="component" value="Unassembled WGS sequence"/>
</dbReference>
<dbReference type="GO" id="GO:0016829">
    <property type="term" value="F:lyase activity"/>
    <property type="evidence" value="ECO:0007669"/>
    <property type="project" value="UniProtKB-KW"/>
</dbReference>
<dbReference type="RefSeq" id="WP_198574926.1">
    <property type="nucleotide sequence ID" value="NZ_JADWOX010000002.1"/>
</dbReference>